<feature type="compositionally biased region" description="Basic and acidic residues" evidence="1">
    <location>
        <begin position="49"/>
        <end position="62"/>
    </location>
</feature>
<feature type="compositionally biased region" description="Low complexity" evidence="1">
    <location>
        <begin position="76"/>
        <end position="85"/>
    </location>
</feature>
<feature type="region of interest" description="Disordered" evidence="1">
    <location>
        <begin position="49"/>
        <end position="85"/>
    </location>
</feature>
<feature type="non-terminal residue" evidence="2">
    <location>
        <position position="144"/>
    </location>
</feature>
<reference evidence="2" key="1">
    <citation type="submission" date="2013-11" db="EMBL/GenBank/DDBJ databases">
        <title>The Genome Sequence of Phytophthora parasitica IAC_01/95.</title>
        <authorList>
            <consortium name="The Broad Institute Genomics Platform"/>
            <person name="Russ C."/>
            <person name="Tyler B."/>
            <person name="Panabieres F."/>
            <person name="Shan W."/>
            <person name="Tripathy S."/>
            <person name="Grunwald N."/>
            <person name="Machado M."/>
            <person name="Johnson C.S."/>
            <person name="Arredondo F."/>
            <person name="Hong C."/>
            <person name="Coffey M."/>
            <person name="Young S.K."/>
            <person name="Zeng Q."/>
            <person name="Gargeya S."/>
            <person name="Fitzgerald M."/>
            <person name="Abouelleil A."/>
            <person name="Alvarado L."/>
            <person name="Chapman S.B."/>
            <person name="Gainer-Dewar J."/>
            <person name="Goldberg J."/>
            <person name="Griggs A."/>
            <person name="Gujja S."/>
            <person name="Hansen M."/>
            <person name="Howarth C."/>
            <person name="Imamovic A."/>
            <person name="Ireland A."/>
            <person name="Larimer J."/>
            <person name="McCowan C."/>
            <person name="Murphy C."/>
            <person name="Pearson M."/>
            <person name="Poon T.W."/>
            <person name="Priest M."/>
            <person name="Roberts A."/>
            <person name="Saif S."/>
            <person name="Shea T."/>
            <person name="Sykes S."/>
            <person name="Wortman J."/>
            <person name="Nusbaum C."/>
            <person name="Birren B."/>
        </authorList>
    </citation>
    <scope>NUCLEOTIDE SEQUENCE [LARGE SCALE GENOMIC DNA]</scope>
    <source>
        <strain evidence="2">IAC_01/95</strain>
    </source>
</reference>
<evidence type="ECO:0000313" key="2">
    <source>
        <dbReference type="EMBL" id="ETM31410.1"/>
    </source>
</evidence>
<evidence type="ECO:0000256" key="1">
    <source>
        <dbReference type="SAM" id="MobiDB-lite"/>
    </source>
</evidence>
<name>W2M548_PHYNI</name>
<dbReference type="EMBL" id="KI696557">
    <property type="protein sequence ID" value="ETM31410.1"/>
    <property type="molecule type" value="Genomic_DNA"/>
</dbReference>
<organism evidence="2">
    <name type="scientific">Phytophthora nicotianae</name>
    <name type="common">Potato buckeye rot agent</name>
    <name type="synonym">Phytophthora parasitica</name>
    <dbReference type="NCBI Taxonomy" id="4792"/>
    <lineage>
        <taxon>Eukaryota</taxon>
        <taxon>Sar</taxon>
        <taxon>Stramenopiles</taxon>
        <taxon>Oomycota</taxon>
        <taxon>Peronosporomycetes</taxon>
        <taxon>Peronosporales</taxon>
        <taxon>Peronosporaceae</taxon>
        <taxon>Phytophthora</taxon>
    </lineage>
</organism>
<proteinExistence type="predicted"/>
<accession>W2M548</accession>
<sequence>MLDGLGIGSKKIMAFHRTKKNRTVFLFPMLLVPKTCRERRRASYVYKKTEINSKRDTSDPHDVGCMPNVDNDSSSEESQVCSSNEEITIEESVELEADSADGETDKIAKAANRAAGQMLYPTADLARKTELIKNILLRCFFKTA</sequence>
<dbReference type="Proteomes" id="UP000054532">
    <property type="component" value="Unassembled WGS sequence"/>
</dbReference>
<dbReference type="AlphaFoldDB" id="W2M548"/>
<gene>
    <name evidence="2" type="ORF">L914_20972</name>
</gene>
<protein>
    <submittedName>
        <fullName evidence="2">Uncharacterized protein</fullName>
    </submittedName>
</protein>